<dbReference type="PRINTS" id="PR01506">
    <property type="entry name" value="TATBPROTEIN"/>
</dbReference>
<name>A0A167X3H7_9FLAO</name>
<keyword evidence="2" id="KW-0813">Transport</keyword>
<reference evidence="10 11" key="1">
    <citation type="submission" date="2016-03" db="EMBL/GenBank/DDBJ databases">
        <title>Draft genome sequence of Flavobacterium fryxellicola DSM 16209.</title>
        <authorList>
            <person name="Shin S.-K."/>
            <person name="Yi H."/>
        </authorList>
    </citation>
    <scope>NUCLEOTIDE SEQUENCE [LARGE SCALE GENOMIC DNA]</scope>
    <source>
        <strain evidence="10 11">DSM 16209</strain>
    </source>
</reference>
<comment type="caution">
    <text evidence="10">The sequence shown here is derived from an EMBL/GenBank/DDBJ whole genome shotgun (WGS) entry which is preliminary data.</text>
</comment>
<dbReference type="EMBL" id="LVJE01000013">
    <property type="protein sequence ID" value="OAB27995.1"/>
    <property type="molecule type" value="Genomic_DNA"/>
</dbReference>
<protein>
    <submittedName>
        <fullName evidence="10">Sec-independent protein translocase (Twin-arginine translocation protein)</fullName>
    </submittedName>
</protein>
<dbReference type="Gene3D" id="1.20.5.3310">
    <property type="match status" value="1"/>
</dbReference>
<evidence type="ECO:0000256" key="5">
    <source>
        <dbReference type="ARBA" id="ARBA00022989"/>
    </source>
</evidence>
<keyword evidence="4" id="KW-0653">Protein transport</keyword>
<accession>A0A167X3H7</accession>
<evidence type="ECO:0000313" key="10">
    <source>
        <dbReference type="EMBL" id="OAB27995.1"/>
    </source>
</evidence>
<evidence type="ECO:0000256" key="3">
    <source>
        <dbReference type="ARBA" id="ARBA00022692"/>
    </source>
</evidence>
<keyword evidence="6" id="KW-0811">Translocation</keyword>
<dbReference type="InterPro" id="IPR003369">
    <property type="entry name" value="TatA/B/E"/>
</dbReference>
<dbReference type="PANTHER" id="PTHR42982">
    <property type="entry name" value="SEC-INDEPENDENT PROTEIN TRANSLOCASE PROTEIN TATA"/>
    <property type="match status" value="1"/>
</dbReference>
<feature type="region of interest" description="Disordered" evidence="8">
    <location>
        <begin position="108"/>
        <end position="133"/>
    </location>
</feature>
<evidence type="ECO:0000256" key="1">
    <source>
        <dbReference type="ARBA" id="ARBA00004167"/>
    </source>
</evidence>
<dbReference type="PANTHER" id="PTHR42982:SF1">
    <property type="entry name" value="SEC-INDEPENDENT PROTEIN TRANSLOCASE PROTEIN TATA"/>
    <property type="match status" value="1"/>
</dbReference>
<dbReference type="GO" id="GO:0016020">
    <property type="term" value="C:membrane"/>
    <property type="evidence" value="ECO:0007669"/>
    <property type="project" value="UniProtKB-ARBA"/>
</dbReference>
<organism evidence="10 11">
    <name type="scientific">Flavobacterium fryxellicola</name>
    <dbReference type="NCBI Taxonomy" id="249352"/>
    <lineage>
        <taxon>Bacteria</taxon>
        <taxon>Pseudomonadati</taxon>
        <taxon>Bacteroidota</taxon>
        <taxon>Flavobacteriia</taxon>
        <taxon>Flavobacteriales</taxon>
        <taxon>Flavobacteriaceae</taxon>
        <taxon>Flavobacterium</taxon>
    </lineage>
</organism>
<comment type="subcellular location">
    <subcellularLocation>
        <location evidence="1">Membrane</location>
        <topology evidence="1">Single-pass membrane protein</topology>
    </subcellularLocation>
</comment>
<dbReference type="AlphaFoldDB" id="A0A167X3H7"/>
<evidence type="ECO:0000256" key="2">
    <source>
        <dbReference type="ARBA" id="ARBA00022448"/>
    </source>
</evidence>
<dbReference type="RefSeq" id="WP_066080022.1">
    <property type="nucleotide sequence ID" value="NZ_FRDK01000003.1"/>
</dbReference>
<evidence type="ECO:0000313" key="11">
    <source>
        <dbReference type="Proteomes" id="UP000077164"/>
    </source>
</evidence>
<dbReference type="OrthoDB" id="1525160at2"/>
<evidence type="ECO:0000256" key="4">
    <source>
        <dbReference type="ARBA" id="ARBA00022927"/>
    </source>
</evidence>
<dbReference type="Proteomes" id="UP000077164">
    <property type="component" value="Unassembled WGS sequence"/>
</dbReference>
<keyword evidence="11" id="KW-1185">Reference proteome</keyword>
<keyword evidence="3 9" id="KW-0812">Transmembrane</keyword>
<evidence type="ECO:0000256" key="9">
    <source>
        <dbReference type="SAM" id="Phobius"/>
    </source>
</evidence>
<gene>
    <name evidence="10" type="ORF">FBFR_09065</name>
</gene>
<keyword evidence="5 9" id="KW-1133">Transmembrane helix</keyword>
<dbReference type="Pfam" id="PF02416">
    <property type="entry name" value="TatA_B_E"/>
    <property type="match status" value="1"/>
</dbReference>
<feature type="transmembrane region" description="Helical" evidence="9">
    <location>
        <begin position="6"/>
        <end position="22"/>
    </location>
</feature>
<evidence type="ECO:0000256" key="7">
    <source>
        <dbReference type="ARBA" id="ARBA00023136"/>
    </source>
</evidence>
<evidence type="ECO:0000256" key="6">
    <source>
        <dbReference type="ARBA" id="ARBA00023010"/>
    </source>
</evidence>
<evidence type="ECO:0000256" key="8">
    <source>
        <dbReference type="SAM" id="MobiDB-lite"/>
    </source>
</evidence>
<proteinExistence type="predicted"/>
<sequence>MFGIGGGELIFIMFIVLMLFGSDKVPEIARTMGKAMAQLKNATNDIKSEIQKGAEANGFDAKSLSDIRGNITSEINKAKDNLLGDTSQFNDISANITTEINKAKDGLLGESTAPIEATKEAIEESTGPIKRQG</sequence>
<dbReference type="STRING" id="249352.SAMN05444395_103187"/>
<keyword evidence="7 9" id="KW-0472">Membrane</keyword>
<dbReference type="GO" id="GO:0015031">
    <property type="term" value="P:protein transport"/>
    <property type="evidence" value="ECO:0007669"/>
    <property type="project" value="UniProtKB-KW"/>
</dbReference>